<dbReference type="Proteomes" id="UP000886523">
    <property type="component" value="Unassembled WGS sequence"/>
</dbReference>
<name>A0A9P6DMW2_9AGAM</name>
<evidence type="ECO:0000256" key="1">
    <source>
        <dbReference type="SAM" id="MobiDB-lite"/>
    </source>
</evidence>
<feature type="region of interest" description="Disordered" evidence="1">
    <location>
        <begin position="103"/>
        <end position="128"/>
    </location>
</feature>
<organism evidence="2 3">
    <name type="scientific">Hydnum rufescens UP504</name>
    <dbReference type="NCBI Taxonomy" id="1448309"/>
    <lineage>
        <taxon>Eukaryota</taxon>
        <taxon>Fungi</taxon>
        <taxon>Dikarya</taxon>
        <taxon>Basidiomycota</taxon>
        <taxon>Agaricomycotina</taxon>
        <taxon>Agaricomycetes</taxon>
        <taxon>Cantharellales</taxon>
        <taxon>Hydnaceae</taxon>
        <taxon>Hydnum</taxon>
    </lineage>
</organism>
<comment type="caution">
    <text evidence="2">The sequence shown here is derived from an EMBL/GenBank/DDBJ whole genome shotgun (WGS) entry which is preliminary data.</text>
</comment>
<accession>A0A9P6DMW2</accession>
<sequence length="282" mass="32186">MVFFSKLLSFLKMSDPSPPRDSIPPFLLPGNLAKRPLGVWYTQLVNLTHDESPPYTAFKLATIFHWERFEKFKHEGLTLVFERDPRFVVYLRIDRMSFENDPWHASKGSSASLVPKSFGGSPQAAKDQEGVEREGRAADWCQPLDGDVIKKHFIASKPGSSGRTPRYEASRRKYHLWTANCWWLARSIRLFIRTQWGGEDDGEIPEGLLVDMRERDLVADQPKIRLIYGKFSAIRERNLNLHTAELRAQAAEEAQQAAEEAQRVAEEAQREAEELAACEAEG</sequence>
<feature type="region of interest" description="Disordered" evidence="1">
    <location>
        <begin position="252"/>
        <end position="282"/>
    </location>
</feature>
<keyword evidence="3" id="KW-1185">Reference proteome</keyword>
<reference evidence="2" key="1">
    <citation type="journal article" date="2020" name="Nat. Commun.">
        <title>Large-scale genome sequencing of mycorrhizal fungi provides insights into the early evolution of symbiotic traits.</title>
        <authorList>
            <person name="Miyauchi S."/>
            <person name="Kiss E."/>
            <person name="Kuo A."/>
            <person name="Drula E."/>
            <person name="Kohler A."/>
            <person name="Sanchez-Garcia M."/>
            <person name="Morin E."/>
            <person name="Andreopoulos B."/>
            <person name="Barry K.W."/>
            <person name="Bonito G."/>
            <person name="Buee M."/>
            <person name="Carver A."/>
            <person name="Chen C."/>
            <person name="Cichocki N."/>
            <person name="Clum A."/>
            <person name="Culley D."/>
            <person name="Crous P.W."/>
            <person name="Fauchery L."/>
            <person name="Girlanda M."/>
            <person name="Hayes R.D."/>
            <person name="Keri Z."/>
            <person name="LaButti K."/>
            <person name="Lipzen A."/>
            <person name="Lombard V."/>
            <person name="Magnuson J."/>
            <person name="Maillard F."/>
            <person name="Murat C."/>
            <person name="Nolan M."/>
            <person name="Ohm R.A."/>
            <person name="Pangilinan J."/>
            <person name="Pereira M.F."/>
            <person name="Perotto S."/>
            <person name="Peter M."/>
            <person name="Pfister S."/>
            <person name="Riley R."/>
            <person name="Sitrit Y."/>
            <person name="Stielow J.B."/>
            <person name="Szollosi G."/>
            <person name="Zifcakova L."/>
            <person name="Stursova M."/>
            <person name="Spatafora J.W."/>
            <person name="Tedersoo L."/>
            <person name="Vaario L.M."/>
            <person name="Yamada A."/>
            <person name="Yan M."/>
            <person name="Wang P."/>
            <person name="Xu J."/>
            <person name="Bruns T."/>
            <person name="Baldrian P."/>
            <person name="Vilgalys R."/>
            <person name="Dunand C."/>
            <person name="Henrissat B."/>
            <person name="Grigoriev I.V."/>
            <person name="Hibbett D."/>
            <person name="Nagy L.G."/>
            <person name="Martin F.M."/>
        </authorList>
    </citation>
    <scope>NUCLEOTIDE SEQUENCE</scope>
    <source>
        <strain evidence="2">UP504</strain>
    </source>
</reference>
<evidence type="ECO:0000313" key="3">
    <source>
        <dbReference type="Proteomes" id="UP000886523"/>
    </source>
</evidence>
<dbReference type="EMBL" id="MU129060">
    <property type="protein sequence ID" value="KAF9508356.1"/>
    <property type="molecule type" value="Genomic_DNA"/>
</dbReference>
<proteinExistence type="predicted"/>
<protein>
    <submittedName>
        <fullName evidence="2">Uncharacterized protein</fullName>
    </submittedName>
</protein>
<gene>
    <name evidence="2" type="ORF">BS47DRAFT_1384742</name>
</gene>
<feature type="compositionally biased region" description="Basic and acidic residues" evidence="1">
    <location>
        <begin position="260"/>
        <end position="273"/>
    </location>
</feature>
<dbReference type="AlphaFoldDB" id="A0A9P6DMW2"/>
<evidence type="ECO:0000313" key="2">
    <source>
        <dbReference type="EMBL" id="KAF9508356.1"/>
    </source>
</evidence>